<protein>
    <submittedName>
        <fullName evidence="8">Uncharacterized protein</fullName>
    </submittedName>
</protein>
<dbReference type="EMBL" id="GG682187">
    <property type="protein sequence ID" value="EER03604.1"/>
    <property type="molecule type" value="Genomic_DNA"/>
</dbReference>
<keyword evidence="9" id="KW-1185">Reference proteome</keyword>
<evidence type="ECO:0000256" key="7">
    <source>
        <dbReference type="SAM" id="Phobius"/>
    </source>
</evidence>
<evidence type="ECO:0000256" key="6">
    <source>
        <dbReference type="SAM" id="MobiDB-lite"/>
    </source>
</evidence>
<dbReference type="OrthoDB" id="73465at2759"/>
<dbReference type="AlphaFoldDB" id="C5LI68"/>
<evidence type="ECO:0000313" key="8">
    <source>
        <dbReference type="EMBL" id="EER03604.1"/>
    </source>
</evidence>
<dbReference type="RefSeq" id="XP_002771788.1">
    <property type="nucleotide sequence ID" value="XM_002771742.1"/>
</dbReference>
<evidence type="ECO:0000256" key="3">
    <source>
        <dbReference type="ARBA" id="ARBA00022692"/>
    </source>
</evidence>
<dbReference type="InterPro" id="IPR008217">
    <property type="entry name" value="Ccc1_fam"/>
</dbReference>
<feature type="transmembrane region" description="Helical" evidence="7">
    <location>
        <begin position="212"/>
        <end position="232"/>
    </location>
</feature>
<dbReference type="GO" id="GO:0030026">
    <property type="term" value="P:intracellular manganese ion homeostasis"/>
    <property type="evidence" value="ECO:0007669"/>
    <property type="project" value="InterPro"/>
</dbReference>
<feature type="transmembrane region" description="Helical" evidence="7">
    <location>
        <begin position="316"/>
        <end position="334"/>
    </location>
</feature>
<evidence type="ECO:0000256" key="5">
    <source>
        <dbReference type="ARBA" id="ARBA00023136"/>
    </source>
</evidence>
<keyword evidence="4 7" id="KW-1133">Transmembrane helix</keyword>
<organism evidence="9">
    <name type="scientific">Perkinsus marinus (strain ATCC 50983 / TXsc)</name>
    <dbReference type="NCBI Taxonomy" id="423536"/>
    <lineage>
        <taxon>Eukaryota</taxon>
        <taxon>Sar</taxon>
        <taxon>Alveolata</taxon>
        <taxon>Perkinsozoa</taxon>
        <taxon>Perkinsea</taxon>
        <taxon>Perkinsida</taxon>
        <taxon>Perkinsidae</taxon>
        <taxon>Perkinsus</taxon>
    </lineage>
</organism>
<sequence>MLDNGSTTGTPHQQSSQVSYQALTDTRVNNARQAFEDMNPAASRNAHEMFTSEMSDELLAKMADHNEPTASGNRYVKPMVFGGLDGISTMFALIAGSVGAQLTLAHMVAVGVGNLVAGAFGMGFGEYVSAKAETDVAVKEQNREQWEVENYPEGEISEMVQLYRTRGISKDDAITVATTLSKYKEFWIEHMMLTELGLFPVDAEDSAAASGFAMFCSFMIFGSVPLLSYLLLIMLIKDLPVAGAFAGMLGEFIVYYTAYMKTSFDADMSRDLVERCSYSQLVSVTAQFGTVCTSLLTLFVLGVVKSKVVSQNPLKGGMYMLLQGALSAAASYWLGDLIQRALDAAGVH</sequence>
<keyword evidence="3 7" id="KW-0812">Transmembrane</keyword>
<evidence type="ECO:0000256" key="1">
    <source>
        <dbReference type="ARBA" id="ARBA00004127"/>
    </source>
</evidence>
<keyword evidence="5 7" id="KW-0472">Membrane</keyword>
<dbReference type="Proteomes" id="UP000007800">
    <property type="component" value="Unassembled WGS sequence"/>
</dbReference>
<reference evidence="8 9" key="1">
    <citation type="submission" date="2008-07" db="EMBL/GenBank/DDBJ databases">
        <authorList>
            <person name="El-Sayed N."/>
            <person name="Caler E."/>
            <person name="Inman J."/>
            <person name="Amedeo P."/>
            <person name="Hass B."/>
            <person name="Wortman J."/>
        </authorList>
    </citation>
    <scope>NUCLEOTIDE SEQUENCE [LARGE SCALE GENOMIC DNA]</scope>
    <source>
        <strain evidence="9">ATCC 50983 / TXsc</strain>
    </source>
</reference>
<comment type="subcellular location">
    <subcellularLocation>
        <location evidence="1">Endomembrane system</location>
        <topology evidence="1">Multi-pass membrane protein</topology>
    </subcellularLocation>
</comment>
<evidence type="ECO:0000313" key="9">
    <source>
        <dbReference type="Proteomes" id="UP000007800"/>
    </source>
</evidence>
<feature type="transmembrane region" description="Helical" evidence="7">
    <location>
        <begin position="239"/>
        <end position="258"/>
    </location>
</feature>
<dbReference type="GO" id="GO:0012505">
    <property type="term" value="C:endomembrane system"/>
    <property type="evidence" value="ECO:0007669"/>
    <property type="project" value="UniProtKB-SubCell"/>
</dbReference>
<proteinExistence type="inferred from homology"/>
<gene>
    <name evidence="8" type="ORF">Pmar_PMAR026280</name>
</gene>
<accession>C5LI68</accession>
<comment type="similarity">
    <text evidence="2">Belongs to the CCC1 family.</text>
</comment>
<evidence type="ECO:0000256" key="2">
    <source>
        <dbReference type="ARBA" id="ARBA00007049"/>
    </source>
</evidence>
<name>C5LI68_PERM5</name>
<dbReference type="Pfam" id="PF01988">
    <property type="entry name" value="VIT1"/>
    <property type="match status" value="2"/>
</dbReference>
<dbReference type="InParanoid" id="C5LI68"/>
<dbReference type="GeneID" id="9047924"/>
<dbReference type="PANTHER" id="PTHR31851">
    <property type="entry name" value="FE(2+)/MN(2+) TRANSPORTER PCL1"/>
    <property type="match status" value="1"/>
</dbReference>
<feature type="transmembrane region" description="Helical" evidence="7">
    <location>
        <begin position="278"/>
        <end position="304"/>
    </location>
</feature>
<dbReference type="GO" id="GO:0005384">
    <property type="term" value="F:manganese ion transmembrane transporter activity"/>
    <property type="evidence" value="ECO:0007669"/>
    <property type="project" value="InterPro"/>
</dbReference>
<evidence type="ECO:0000256" key="4">
    <source>
        <dbReference type="ARBA" id="ARBA00022989"/>
    </source>
</evidence>
<feature type="region of interest" description="Disordered" evidence="6">
    <location>
        <begin position="1"/>
        <end position="20"/>
    </location>
</feature>